<name>A0ABS4EED4_9FIRM</name>
<dbReference type="InterPro" id="IPR036518">
    <property type="entry name" value="CobE/GbiG_C_sf"/>
</dbReference>
<dbReference type="InterPro" id="IPR021745">
    <property type="entry name" value="CbiG_mid"/>
</dbReference>
<dbReference type="GO" id="GO:0043779">
    <property type="term" value="F:cobalt-precorrin-5A acetaldehyde-lyase activity"/>
    <property type="evidence" value="ECO:0007669"/>
    <property type="project" value="UniProtKB-EC"/>
</dbReference>
<protein>
    <submittedName>
        <fullName evidence="4">Cobalt-precorrin 5A hydrolase</fullName>
        <ecNumber evidence="4">3.7.1.12</ecNumber>
    </submittedName>
</protein>
<feature type="domain" description="Cobalamin synthesis G N-terminal" evidence="2">
    <location>
        <begin position="75"/>
        <end position="155"/>
    </location>
</feature>
<proteinExistence type="predicted"/>
<comment type="caution">
    <text evidence="4">The sequence shown here is derived from an EMBL/GenBank/DDBJ whole genome shotgun (WGS) entry which is preliminary data.</text>
</comment>
<dbReference type="InterPro" id="IPR038029">
    <property type="entry name" value="GbiG_N_sf"/>
</dbReference>
<evidence type="ECO:0000259" key="2">
    <source>
        <dbReference type="Pfam" id="PF11760"/>
    </source>
</evidence>
<dbReference type="Gene3D" id="3.40.50.11220">
    <property type="match status" value="1"/>
</dbReference>
<dbReference type="EMBL" id="JAGGJX010000008">
    <property type="protein sequence ID" value="MBP1856287.1"/>
    <property type="molecule type" value="Genomic_DNA"/>
</dbReference>
<accession>A0ABS4EED4</accession>
<dbReference type="RefSeq" id="WP_209457620.1">
    <property type="nucleotide sequence ID" value="NZ_BAAACS010000005.1"/>
</dbReference>
<dbReference type="NCBIfam" id="NF004466">
    <property type="entry name" value="PRK05788.1-4"/>
    <property type="match status" value="1"/>
</dbReference>
<dbReference type="SUPFAM" id="SSF159664">
    <property type="entry name" value="CobE/GbiG C-terminal domain-like"/>
    <property type="match status" value="1"/>
</dbReference>
<feature type="domain" description="Cobalamin biosynthesis central region" evidence="3">
    <location>
        <begin position="161"/>
        <end position="253"/>
    </location>
</feature>
<dbReference type="Pfam" id="PF11760">
    <property type="entry name" value="CbiG_N"/>
    <property type="match status" value="1"/>
</dbReference>
<reference evidence="4 5" key="1">
    <citation type="submission" date="2021-03" db="EMBL/GenBank/DDBJ databases">
        <title>Genomic Encyclopedia of Type Strains, Phase IV (KMG-IV): sequencing the most valuable type-strain genomes for metagenomic binning, comparative biology and taxonomic classification.</title>
        <authorList>
            <person name="Goeker M."/>
        </authorList>
    </citation>
    <scope>NUCLEOTIDE SEQUENCE [LARGE SCALE GENOMIC DNA]</scope>
    <source>
        <strain evidence="4 5">DSM 1289</strain>
    </source>
</reference>
<dbReference type="Pfam" id="PF01890">
    <property type="entry name" value="CbiG_C"/>
    <property type="match status" value="1"/>
</dbReference>
<dbReference type="InterPro" id="IPR002750">
    <property type="entry name" value="CobE/GbiG_C"/>
</dbReference>
<gene>
    <name evidence="4" type="ORF">J2Z43_002739</name>
</gene>
<evidence type="ECO:0000259" key="3">
    <source>
        <dbReference type="Pfam" id="PF11761"/>
    </source>
</evidence>
<sequence length="413" mass="46508">MNTENKTVILAITENGRNLAIKVSDLLGGCDIYFKKSKSSISKEFFTENVKDLKCEKDSNSKNNFFIIEKSFKEFVGDVFAKYENIVFIMATGIVVRSIAPYIESKFYDPAVLVMDEHGKNVISLLSGHIGGANELTHKICELIEANPVITTATDVNRKSSLDMIAKKLNAHVDNFRDNVKDVNSLLVNNKTVGIYVDGEYNIDLRGFEILNTSKQNDENNTEFKLVPRGVLKNELSLKPDIIRKIVVVTDKKTIDIEKDIREETKIKIKNKNNDESNLSEADFIKVVPRDIVVGIGCRRDTSSKFMYESFVKFLDLNNIDINSIAKVGSIELKKDEKAINDLAKHLEVPFDTFSAEDISKVDELYERSEFVKKNVGVHSVSEPVAHIMSNGNLIINKHKYSGITFALGRIKL</sequence>
<dbReference type="EC" id="3.7.1.12" evidence="4"/>
<organism evidence="4 5">
    <name type="scientific">Metaclostridioides mangenotii</name>
    <dbReference type="NCBI Taxonomy" id="1540"/>
    <lineage>
        <taxon>Bacteria</taxon>
        <taxon>Bacillati</taxon>
        <taxon>Bacillota</taxon>
        <taxon>Clostridia</taxon>
        <taxon>Peptostreptococcales</taxon>
        <taxon>Peptostreptococcaceae</taxon>
        <taxon>Metaclostridioides</taxon>
    </lineage>
</organism>
<dbReference type="InterPro" id="IPR021744">
    <property type="entry name" value="CbiG_N"/>
</dbReference>
<evidence type="ECO:0000313" key="5">
    <source>
        <dbReference type="Proteomes" id="UP000767291"/>
    </source>
</evidence>
<feature type="domain" description="CobE/GbiG C-terminal" evidence="1">
    <location>
        <begin position="292"/>
        <end position="408"/>
    </location>
</feature>
<dbReference type="PANTHER" id="PTHR37477:SF1">
    <property type="entry name" value="COBALT-PRECORRIN-5A HYDROLASE"/>
    <property type="match status" value="1"/>
</dbReference>
<keyword evidence="4" id="KW-0378">Hydrolase</keyword>
<dbReference type="InterPro" id="IPR052553">
    <property type="entry name" value="CbiG_hydrolase"/>
</dbReference>
<dbReference type="Gene3D" id="3.30.420.180">
    <property type="entry name" value="CobE/GbiG C-terminal domain"/>
    <property type="match status" value="1"/>
</dbReference>
<dbReference type="Proteomes" id="UP000767291">
    <property type="component" value="Unassembled WGS sequence"/>
</dbReference>
<evidence type="ECO:0000313" key="4">
    <source>
        <dbReference type="EMBL" id="MBP1856287.1"/>
    </source>
</evidence>
<dbReference type="PANTHER" id="PTHR37477">
    <property type="entry name" value="COBALT-PRECORRIN-5A HYDROLASE"/>
    <property type="match status" value="1"/>
</dbReference>
<evidence type="ECO:0000259" key="1">
    <source>
        <dbReference type="Pfam" id="PF01890"/>
    </source>
</evidence>
<dbReference type="SUPFAM" id="SSF159672">
    <property type="entry name" value="CbiG N-terminal domain-like"/>
    <property type="match status" value="1"/>
</dbReference>
<keyword evidence="5" id="KW-1185">Reference proteome</keyword>
<dbReference type="Pfam" id="PF11761">
    <property type="entry name" value="CbiG_mid"/>
    <property type="match status" value="1"/>
</dbReference>